<dbReference type="InterPro" id="IPR010998">
    <property type="entry name" value="Integrase_recombinase_N"/>
</dbReference>
<evidence type="ECO:0000256" key="2">
    <source>
        <dbReference type="ARBA" id="ARBA00023125"/>
    </source>
</evidence>
<dbReference type="SUPFAM" id="SSF56349">
    <property type="entry name" value="DNA breaking-rejoining enzymes"/>
    <property type="match status" value="1"/>
</dbReference>
<keyword evidence="5" id="KW-1185">Reference proteome</keyword>
<dbReference type="RefSeq" id="WP_006345391.1">
    <property type="nucleotide sequence ID" value="NZ_CP029159.1"/>
</dbReference>
<name>I2N9R4_STRT9</name>
<protein>
    <submittedName>
        <fullName evidence="4">Integrase</fullName>
    </submittedName>
</protein>
<keyword evidence="3" id="KW-0233">DNA recombination</keyword>
<dbReference type="PANTHER" id="PTHR30349">
    <property type="entry name" value="PHAGE INTEGRASE-RELATED"/>
    <property type="match status" value="1"/>
</dbReference>
<dbReference type="InterPro" id="IPR011010">
    <property type="entry name" value="DNA_brk_join_enz"/>
</dbReference>
<organism evidence="4 5">
    <name type="scientific">Streptomyces tsukubensis (strain DSM 42081 / NBRC 108919 / NRRL 18488 / 9993)</name>
    <dbReference type="NCBI Taxonomy" id="1114943"/>
    <lineage>
        <taxon>Bacteria</taxon>
        <taxon>Bacillati</taxon>
        <taxon>Actinomycetota</taxon>
        <taxon>Actinomycetes</taxon>
        <taxon>Kitasatosporales</taxon>
        <taxon>Streptomycetaceae</taxon>
        <taxon>Streptomyces</taxon>
    </lineage>
</organism>
<dbReference type="Gene3D" id="1.10.150.130">
    <property type="match status" value="1"/>
</dbReference>
<dbReference type="PANTHER" id="PTHR30349:SF64">
    <property type="entry name" value="PROPHAGE INTEGRASE INTD-RELATED"/>
    <property type="match status" value="1"/>
</dbReference>
<dbReference type="EMBL" id="CP029159">
    <property type="protein sequence ID" value="QKM66477.1"/>
    <property type="molecule type" value="Genomic_DNA"/>
</dbReference>
<dbReference type="Pfam" id="PF00589">
    <property type="entry name" value="Phage_integrase"/>
    <property type="match status" value="1"/>
</dbReference>
<proteinExistence type="inferred from homology"/>
<dbReference type="InterPro" id="IPR050090">
    <property type="entry name" value="Tyrosine_recombinase_XerCD"/>
</dbReference>
<dbReference type="GO" id="GO:0003677">
    <property type="term" value="F:DNA binding"/>
    <property type="evidence" value="ECO:0007669"/>
    <property type="project" value="UniProtKB-KW"/>
</dbReference>
<gene>
    <name evidence="4" type="ORF">STSU_004185</name>
</gene>
<dbReference type="GO" id="GO:0015074">
    <property type="term" value="P:DNA integration"/>
    <property type="evidence" value="ECO:0007669"/>
    <property type="project" value="InterPro"/>
</dbReference>
<sequence length="402" mass="44291">MAYTESVPLGVRVAGDIEHRPDRPSPYRARVRWFDPATKRRRSLSEGKDTHDQAEEWISGILKAAEAGIAPNVATMSLAEYGTATMDLALRGLELKTRDPYLAGWRRRVVPALGHFPVRLITNGAVDRTVHGWIADEQSRSTVKNSLAVLVRVMEQAVRDGLITVNPARVTGWQREYKQAEDELDNPRALALPDWPTLLRLARALVERSHGHYQGWGEVVVFAAATAARIGEVSGVRVCDIDTTNWIWTVRRQTTPAPGGLVDKNTKGKRARHIPIVEEIRPLVAAGPDPDARLFTGPRGGPISTAVLRDATHWDEVVTSLGLEHLRRHDLRHTGLTWFADAGVPAHVLRKIAGHGSLLTTQRYLHPDMSQITGAGTALTAHLNPVRAPLSLAVQPAPGRRR</sequence>
<evidence type="ECO:0000256" key="1">
    <source>
        <dbReference type="ARBA" id="ARBA00008857"/>
    </source>
</evidence>
<evidence type="ECO:0000313" key="5">
    <source>
        <dbReference type="Proteomes" id="UP000005940"/>
    </source>
</evidence>
<dbReference type="InterPro" id="IPR002104">
    <property type="entry name" value="Integrase_catalytic"/>
</dbReference>
<dbReference type="PROSITE" id="PS51898">
    <property type="entry name" value="TYR_RECOMBINASE"/>
    <property type="match status" value="1"/>
</dbReference>
<accession>I2N9R4</accession>
<dbReference type="Gene3D" id="1.10.443.10">
    <property type="entry name" value="Intergrase catalytic core"/>
    <property type="match status" value="1"/>
</dbReference>
<evidence type="ECO:0000256" key="3">
    <source>
        <dbReference type="ARBA" id="ARBA00023172"/>
    </source>
</evidence>
<dbReference type="InterPro" id="IPR013762">
    <property type="entry name" value="Integrase-like_cat_sf"/>
</dbReference>
<dbReference type="AlphaFoldDB" id="I2N9R4"/>
<evidence type="ECO:0000313" key="4">
    <source>
        <dbReference type="EMBL" id="QKM66477.1"/>
    </source>
</evidence>
<reference evidence="4 5" key="1">
    <citation type="journal article" date="2012" name="J. Bacteriol.">
        <title>Draft genome of Streptomyces tsukubaensis NRRL 18488, the producer of the clinically important immunosuppressant tacrolimus (FK506).</title>
        <authorList>
            <person name="Barreiro C."/>
            <person name="Prieto C."/>
            <person name="Sola-Landa A."/>
            <person name="Solera E."/>
            <person name="Martinez-Castro M."/>
            <person name="Perez-Redondo R."/>
            <person name="Garcia-Estrada C."/>
            <person name="Aparicio J.F."/>
            <person name="Fernandez-Martinez L.T."/>
            <person name="Santos-Aberturas J."/>
            <person name="Salehi-Najafabadi Z."/>
            <person name="Rodriguez-Garcia A."/>
            <person name="Tauch A."/>
            <person name="Martin J.F."/>
        </authorList>
    </citation>
    <scope>NUCLEOTIDE SEQUENCE [LARGE SCALE GENOMIC DNA]</scope>
    <source>
        <strain evidence="5">DSM 42081 / NBRC 108919 / NRRL 18488 / 9993</strain>
    </source>
</reference>
<comment type="similarity">
    <text evidence="1">Belongs to the 'phage' integrase family.</text>
</comment>
<dbReference type="GO" id="GO:0006310">
    <property type="term" value="P:DNA recombination"/>
    <property type="evidence" value="ECO:0007669"/>
    <property type="project" value="UniProtKB-KW"/>
</dbReference>
<keyword evidence="2" id="KW-0238">DNA-binding</keyword>
<dbReference type="Proteomes" id="UP000005940">
    <property type="component" value="Chromosome"/>
</dbReference>